<dbReference type="PANTHER" id="PTHR12346">
    <property type="entry name" value="SIN3B-RELATED"/>
    <property type="match status" value="1"/>
</dbReference>
<name>A0A124SG85_CYNCS</name>
<dbReference type="GO" id="GO:0000785">
    <property type="term" value="C:chromatin"/>
    <property type="evidence" value="ECO:0007669"/>
    <property type="project" value="TreeGrafter"/>
</dbReference>
<dbReference type="GO" id="GO:0000118">
    <property type="term" value="C:histone deacetylase complex"/>
    <property type="evidence" value="ECO:0007669"/>
    <property type="project" value="TreeGrafter"/>
</dbReference>
<dbReference type="EMBL" id="LEKV01001867">
    <property type="protein sequence ID" value="KVI05611.1"/>
    <property type="molecule type" value="Genomic_DNA"/>
</dbReference>
<feature type="domain" description="Sin3 C-terminal" evidence="1">
    <location>
        <begin position="327"/>
        <end position="428"/>
    </location>
</feature>
<dbReference type="InterPro" id="IPR039774">
    <property type="entry name" value="Sin3-like"/>
</dbReference>
<evidence type="ECO:0000313" key="3">
    <source>
        <dbReference type="Proteomes" id="UP000243975"/>
    </source>
</evidence>
<dbReference type="Proteomes" id="UP000243975">
    <property type="component" value="Unassembled WGS sequence"/>
</dbReference>
<dbReference type="AlphaFoldDB" id="A0A124SG85"/>
<dbReference type="InterPro" id="IPR031693">
    <property type="entry name" value="Sin3_C"/>
</dbReference>
<comment type="caution">
    <text evidence="2">The sequence shown here is derived from an EMBL/GenBank/DDBJ whole genome shotgun (WGS) entry which is preliminary data.</text>
</comment>
<gene>
    <name evidence="2" type="ORF">Ccrd_016067</name>
</gene>
<dbReference type="Gramene" id="KVI05611">
    <property type="protein sequence ID" value="KVI05611"/>
    <property type="gene ID" value="Ccrd_016067"/>
</dbReference>
<organism evidence="2 3">
    <name type="scientific">Cynara cardunculus var. scolymus</name>
    <name type="common">Globe artichoke</name>
    <name type="synonym">Cynara scolymus</name>
    <dbReference type="NCBI Taxonomy" id="59895"/>
    <lineage>
        <taxon>Eukaryota</taxon>
        <taxon>Viridiplantae</taxon>
        <taxon>Streptophyta</taxon>
        <taxon>Embryophyta</taxon>
        <taxon>Tracheophyta</taxon>
        <taxon>Spermatophyta</taxon>
        <taxon>Magnoliopsida</taxon>
        <taxon>eudicotyledons</taxon>
        <taxon>Gunneridae</taxon>
        <taxon>Pentapetalae</taxon>
        <taxon>asterids</taxon>
        <taxon>campanulids</taxon>
        <taxon>Asterales</taxon>
        <taxon>Asteraceae</taxon>
        <taxon>Carduoideae</taxon>
        <taxon>Cardueae</taxon>
        <taxon>Carduinae</taxon>
        <taxon>Cynara</taxon>
    </lineage>
</organism>
<dbReference type="GO" id="GO:0000122">
    <property type="term" value="P:negative regulation of transcription by RNA polymerase II"/>
    <property type="evidence" value="ECO:0007669"/>
    <property type="project" value="TreeGrafter"/>
</dbReference>
<keyword evidence="3" id="KW-1185">Reference proteome</keyword>
<dbReference type="GO" id="GO:0003714">
    <property type="term" value="F:transcription corepressor activity"/>
    <property type="evidence" value="ECO:0007669"/>
    <property type="project" value="InterPro"/>
</dbReference>
<proteinExistence type="predicted"/>
<evidence type="ECO:0000259" key="1">
    <source>
        <dbReference type="Pfam" id="PF16879"/>
    </source>
</evidence>
<dbReference type="OMA" id="HEFEDEC"/>
<dbReference type="STRING" id="59895.A0A124SG85"/>
<dbReference type="Pfam" id="PF16879">
    <property type="entry name" value="Sin3a_C"/>
    <property type="match status" value="1"/>
</dbReference>
<protein>
    <recommendedName>
        <fullName evidence="1">Sin3 C-terminal domain-containing protein</fullName>
    </recommendedName>
</protein>
<reference evidence="2 3" key="1">
    <citation type="journal article" date="2016" name="Sci. Rep.">
        <title>The genome sequence of the outbreeding globe artichoke constructed de novo incorporating a phase-aware low-pass sequencing strategy of F1 progeny.</title>
        <authorList>
            <person name="Scaglione D."/>
            <person name="Reyes-Chin-Wo S."/>
            <person name="Acquadro A."/>
            <person name="Froenicke L."/>
            <person name="Portis E."/>
            <person name="Beitel C."/>
            <person name="Tirone M."/>
            <person name="Mauro R."/>
            <person name="Lo Monaco A."/>
            <person name="Mauromicale G."/>
            <person name="Faccioli P."/>
            <person name="Cattivelli L."/>
            <person name="Rieseberg L."/>
            <person name="Michelmore R."/>
            <person name="Lanteri S."/>
        </authorList>
    </citation>
    <scope>NUCLEOTIDE SEQUENCE [LARGE SCALE GENOMIC DNA]</scope>
    <source>
        <strain evidence="2">2C</strain>
    </source>
</reference>
<feature type="non-terminal residue" evidence="2">
    <location>
        <position position="429"/>
    </location>
</feature>
<accession>A0A124SG85</accession>
<evidence type="ECO:0000313" key="2">
    <source>
        <dbReference type="EMBL" id="KVI05611.1"/>
    </source>
</evidence>
<sequence>MALECVKVTIELAEKLVMMISDKSIEIDGLFPVEEYFSGPSLRCIKVLYGDYGLNVIKELRTDVSLSLPRILSRLKQKKEEWRMFSSGFNKLWKPVFAVNHEMSLDHQDAYLEQQDSKFLSNNDLLAEINGINKLEFVYSDMDIHKDLYQLIEQSCSDICSSEQLDRAMKIWTSLVESMFGLLLRSAGCTDDSKHIAETRISNEQIMNYNAPITNEPEGTRGQEGTDGFLEFLTNEIDFSPIVDLEKGGFAAHMHNIEQNYDQEGVLGSEAVADNAVEETSSNDRENVDIVQEEDRSLIFYGDDAFYVFFRLHQALYGRLEEAKRLANDSYPVFLDLLHNYLTGAYKDKFENECRTIFGNSSGLIFSIERLINKLSRQLRAVTMNEVDNKLLDLYASEKTRESGRFVDEVYAANARSIVTTYKMFRFEC</sequence>
<dbReference type="PANTHER" id="PTHR12346:SF65">
    <property type="entry name" value="HISTONE DEACETYLASE INTERACTING DOMAIN, SIN3-RELATED"/>
    <property type="match status" value="1"/>
</dbReference>